<sequence>MKHYILLLLAWLVINITYAQNCKVLLNTINNAYQGDCKKGKADGEGLAKGIDTYLGAFKKGLPHGFGIYTWHDGKTYKGQFKKGKKEGQGELSFKADSIITGFWKKDVYIGLFEKPYNKIDKSQNVSAYNLNKTQENINSLRFYIRVNQQYEQNPQLNIVVHSGQYQYQLNNNNFIELTNVTYPIKLKAYYKQDFIEVEIFQSGLWVIKTDITYIKGLNTNN</sequence>
<dbReference type="PANTHER" id="PTHR46613:SF1">
    <property type="entry name" value="RADIAL SPOKE HEAD 10 HOMOLOG B-RELATED"/>
    <property type="match status" value="1"/>
</dbReference>
<evidence type="ECO:0000313" key="10">
    <source>
        <dbReference type="Proteomes" id="UP001337305"/>
    </source>
</evidence>
<dbReference type="Pfam" id="PF02493">
    <property type="entry name" value="MORN"/>
    <property type="match status" value="2"/>
</dbReference>
<proteinExistence type="predicted"/>
<dbReference type="PANTHER" id="PTHR46613">
    <property type="entry name" value="RADIAL SPOKE HEAD 10 HOMOLOG B-RELATED"/>
    <property type="match status" value="1"/>
</dbReference>
<evidence type="ECO:0000256" key="7">
    <source>
        <dbReference type="ARBA" id="ARBA00023212"/>
    </source>
</evidence>
<gene>
    <name evidence="9" type="ORF">N1F79_15935</name>
</gene>
<keyword evidence="7" id="KW-0206">Cytoskeleton</keyword>
<dbReference type="Proteomes" id="UP001337305">
    <property type="component" value="Unassembled WGS sequence"/>
</dbReference>
<evidence type="ECO:0000256" key="4">
    <source>
        <dbReference type="ARBA" id="ARBA00022737"/>
    </source>
</evidence>
<dbReference type="SUPFAM" id="SSF82185">
    <property type="entry name" value="Histone H3 K4-specific methyltransferase SET7/9 N-terminal domain"/>
    <property type="match status" value="1"/>
</dbReference>
<evidence type="ECO:0000256" key="2">
    <source>
        <dbReference type="ARBA" id="ARBA00004430"/>
    </source>
</evidence>
<dbReference type="SMART" id="SM00698">
    <property type="entry name" value="MORN"/>
    <property type="match status" value="2"/>
</dbReference>
<dbReference type="EMBL" id="JAODOP010000004">
    <property type="protein sequence ID" value="MEF3834628.1"/>
    <property type="molecule type" value="Genomic_DNA"/>
</dbReference>
<evidence type="ECO:0000256" key="5">
    <source>
        <dbReference type="ARBA" id="ARBA00022846"/>
    </source>
</evidence>
<dbReference type="RefSeq" id="WP_303306945.1">
    <property type="nucleotide sequence ID" value="NZ_JAODOP010000004.1"/>
</dbReference>
<keyword evidence="3" id="KW-0963">Cytoplasm</keyword>
<keyword evidence="8" id="KW-0966">Cell projection</keyword>
<evidence type="ECO:0000256" key="1">
    <source>
        <dbReference type="ARBA" id="ARBA00004230"/>
    </source>
</evidence>
<evidence type="ECO:0000256" key="3">
    <source>
        <dbReference type="ARBA" id="ARBA00022490"/>
    </source>
</evidence>
<comment type="caution">
    <text evidence="9">The sequence shown here is derived from an EMBL/GenBank/DDBJ whole genome shotgun (WGS) entry which is preliminary data.</text>
</comment>
<evidence type="ECO:0008006" key="11">
    <source>
        <dbReference type="Google" id="ProtNLM"/>
    </source>
</evidence>
<keyword evidence="5" id="KW-0282">Flagellum</keyword>
<reference evidence="9 10" key="1">
    <citation type="submission" date="2022-09" db="EMBL/GenBank/DDBJ databases">
        <title>Genome sequencing of Flavivirga sp. MEBiC05379.</title>
        <authorList>
            <person name="Oh H.-M."/>
            <person name="Kwon K.K."/>
            <person name="Park M.J."/>
            <person name="Yang S.-H."/>
        </authorList>
    </citation>
    <scope>NUCLEOTIDE SEQUENCE [LARGE SCALE GENOMIC DNA]</scope>
    <source>
        <strain evidence="9 10">MEBiC05379</strain>
    </source>
</reference>
<protein>
    <recommendedName>
        <fullName evidence="11">MORN repeat protein</fullName>
    </recommendedName>
</protein>
<accession>A0ABU7XVR3</accession>
<evidence type="ECO:0000313" key="9">
    <source>
        <dbReference type="EMBL" id="MEF3834628.1"/>
    </source>
</evidence>
<comment type="subcellular location">
    <subcellularLocation>
        <location evidence="1">Cell projection</location>
        <location evidence="1">Cilium</location>
        <location evidence="1">Flagellum</location>
    </subcellularLocation>
    <subcellularLocation>
        <location evidence="2">Cytoplasm</location>
        <location evidence="2">Cytoskeleton</location>
        <location evidence="2">Cilium axoneme</location>
    </subcellularLocation>
</comment>
<keyword evidence="6" id="KW-0969">Cilium</keyword>
<evidence type="ECO:0000256" key="6">
    <source>
        <dbReference type="ARBA" id="ARBA00023069"/>
    </source>
</evidence>
<dbReference type="Gene3D" id="2.20.110.10">
    <property type="entry name" value="Histone H3 K4-specific methyltransferase SET7/9 N-terminal domain"/>
    <property type="match status" value="1"/>
</dbReference>
<name>A0ABU7XVR3_9FLAO</name>
<evidence type="ECO:0000256" key="8">
    <source>
        <dbReference type="ARBA" id="ARBA00023273"/>
    </source>
</evidence>
<organism evidence="9 10">
    <name type="scientific">Flavivirga spongiicola</name>
    <dbReference type="NCBI Taxonomy" id="421621"/>
    <lineage>
        <taxon>Bacteria</taxon>
        <taxon>Pseudomonadati</taxon>
        <taxon>Bacteroidota</taxon>
        <taxon>Flavobacteriia</taxon>
        <taxon>Flavobacteriales</taxon>
        <taxon>Flavobacteriaceae</taxon>
        <taxon>Flavivirga</taxon>
    </lineage>
</organism>
<keyword evidence="4" id="KW-0677">Repeat</keyword>
<keyword evidence="10" id="KW-1185">Reference proteome</keyword>
<dbReference type="InterPro" id="IPR003409">
    <property type="entry name" value="MORN"/>
</dbReference>